<evidence type="ECO:0000256" key="8">
    <source>
        <dbReference type="SAM" id="MobiDB-lite"/>
    </source>
</evidence>
<evidence type="ECO:0000256" key="7">
    <source>
        <dbReference type="ARBA" id="ARBA00023014"/>
    </source>
</evidence>
<comment type="caution">
    <text evidence="10">The sequence shown here is derived from an EMBL/GenBank/DDBJ whole genome shotgun (WGS) entry which is preliminary data.</text>
</comment>
<dbReference type="PANTHER" id="PTHR47153">
    <property type="entry name" value="LACTATE UTILIZATION PROTEIN B"/>
    <property type="match status" value="1"/>
</dbReference>
<keyword evidence="4" id="KW-0677">Repeat</keyword>
<dbReference type="InterPro" id="IPR017900">
    <property type="entry name" value="4Fe4S_Fe_S_CS"/>
</dbReference>
<keyword evidence="6" id="KW-0408">Iron</keyword>
<dbReference type="GO" id="GO:0006089">
    <property type="term" value="P:lactate metabolic process"/>
    <property type="evidence" value="ECO:0007669"/>
    <property type="project" value="InterPro"/>
</dbReference>
<evidence type="ECO:0000256" key="3">
    <source>
        <dbReference type="ARBA" id="ARBA00022723"/>
    </source>
</evidence>
<evidence type="ECO:0000256" key="6">
    <source>
        <dbReference type="ARBA" id="ARBA00023004"/>
    </source>
</evidence>
<feature type="region of interest" description="Disordered" evidence="8">
    <location>
        <begin position="522"/>
        <end position="543"/>
    </location>
</feature>
<evidence type="ECO:0000256" key="2">
    <source>
        <dbReference type="ARBA" id="ARBA00022485"/>
    </source>
</evidence>
<dbReference type="InterPro" id="IPR003741">
    <property type="entry name" value="LUD_dom"/>
</dbReference>
<dbReference type="EMBL" id="BMHP01000001">
    <property type="protein sequence ID" value="GGD48762.1"/>
    <property type="molecule type" value="Genomic_DNA"/>
</dbReference>
<dbReference type="GO" id="GO:0051539">
    <property type="term" value="F:4 iron, 4 sulfur cluster binding"/>
    <property type="evidence" value="ECO:0007669"/>
    <property type="project" value="UniProtKB-KW"/>
</dbReference>
<keyword evidence="5" id="KW-0249">Electron transport</keyword>
<dbReference type="Pfam" id="PF13183">
    <property type="entry name" value="Fer4_8"/>
    <property type="match status" value="1"/>
</dbReference>
<keyword evidence="7" id="KW-0411">Iron-sulfur</keyword>
<dbReference type="PROSITE" id="PS00198">
    <property type="entry name" value="4FE4S_FER_1"/>
    <property type="match status" value="1"/>
</dbReference>
<dbReference type="SUPFAM" id="SSF100950">
    <property type="entry name" value="NagB/RpiA/CoA transferase-like"/>
    <property type="match status" value="1"/>
</dbReference>
<evidence type="ECO:0000313" key="10">
    <source>
        <dbReference type="EMBL" id="GGD48762.1"/>
    </source>
</evidence>
<feature type="domain" description="4Fe-4S ferredoxin-type" evidence="9">
    <location>
        <begin position="330"/>
        <end position="352"/>
    </location>
</feature>
<keyword evidence="3" id="KW-0479">Metal-binding</keyword>
<feature type="region of interest" description="Disordered" evidence="8">
    <location>
        <begin position="1"/>
        <end position="36"/>
    </location>
</feature>
<organism evidence="10 11">
    <name type="scientific">Paenibacillus nasutitermitis</name>
    <dbReference type="NCBI Taxonomy" id="1652958"/>
    <lineage>
        <taxon>Bacteria</taxon>
        <taxon>Bacillati</taxon>
        <taxon>Bacillota</taxon>
        <taxon>Bacilli</taxon>
        <taxon>Bacillales</taxon>
        <taxon>Paenibacillaceae</taxon>
        <taxon>Paenibacillus</taxon>
    </lineage>
</organism>
<accession>A0A917DMI8</accession>
<evidence type="ECO:0000256" key="5">
    <source>
        <dbReference type="ARBA" id="ARBA00022982"/>
    </source>
</evidence>
<dbReference type="Proteomes" id="UP000612456">
    <property type="component" value="Unassembled WGS sequence"/>
</dbReference>
<keyword evidence="1" id="KW-0813">Transport</keyword>
<dbReference type="InterPro" id="IPR037171">
    <property type="entry name" value="NagB/RpiA_transferase-like"/>
</dbReference>
<keyword evidence="2" id="KW-0004">4Fe-4S</keyword>
<dbReference type="PROSITE" id="PS51379">
    <property type="entry name" value="4FE4S_FER_2"/>
    <property type="match status" value="1"/>
</dbReference>
<reference evidence="10" key="2">
    <citation type="submission" date="2020-09" db="EMBL/GenBank/DDBJ databases">
        <authorList>
            <person name="Sun Q."/>
            <person name="Zhou Y."/>
        </authorList>
    </citation>
    <scope>NUCLEOTIDE SEQUENCE</scope>
    <source>
        <strain evidence="10">CGMCC 1.15178</strain>
    </source>
</reference>
<dbReference type="InterPro" id="IPR009051">
    <property type="entry name" value="Helical_ferredxn"/>
</dbReference>
<dbReference type="InterPro" id="IPR004452">
    <property type="entry name" value="LutB/LldF"/>
</dbReference>
<dbReference type="Gene3D" id="1.10.1060.10">
    <property type="entry name" value="Alpha-helical ferredoxin"/>
    <property type="match status" value="1"/>
</dbReference>
<evidence type="ECO:0000259" key="9">
    <source>
        <dbReference type="PROSITE" id="PS51379"/>
    </source>
</evidence>
<dbReference type="AlphaFoldDB" id="A0A917DMI8"/>
<protein>
    <submittedName>
        <fullName evidence="10">Iron-sulfur cluster-binding protein</fullName>
    </submittedName>
</protein>
<keyword evidence="11" id="KW-1185">Reference proteome</keyword>
<gene>
    <name evidence="10" type="ORF">GCM10010911_02830</name>
</gene>
<dbReference type="GO" id="GO:0046872">
    <property type="term" value="F:metal ion binding"/>
    <property type="evidence" value="ECO:0007669"/>
    <property type="project" value="UniProtKB-KW"/>
</dbReference>
<proteinExistence type="predicted"/>
<evidence type="ECO:0000256" key="4">
    <source>
        <dbReference type="ARBA" id="ARBA00022737"/>
    </source>
</evidence>
<name>A0A917DMI8_9BACL</name>
<dbReference type="RefSeq" id="WP_188988414.1">
    <property type="nucleotide sequence ID" value="NZ_BMHP01000001.1"/>
</dbReference>
<dbReference type="InterPro" id="IPR024185">
    <property type="entry name" value="FTHF_cligase-like_sf"/>
</dbReference>
<sequence>MSGTTDQFVEDREKPQSPTTGGKPQHAPVHSPIGSELKKRTREALKDDFLRKAVAFTTDKLRNGRLGAADVLGDWEAWRERGRAIREHTISHLDYYLSQFSDNVVKNGGNVYFCKTGDDAVSTFMDIAKSHKAKLVAKGKSMVSEEMHLNHALEAEGIDAIETDLGEYILQLARETPSHLIIPAIHKNKQQIANLFEEDSGRPFEPETKILAQYAKNKLRNYFLEADIGLTGCNFGVAETGSISLVSNEGNGRMVTTIPKVHVVVMGMERLVPNFEDLEVVLNLLARSATGQKLTAYTSILTGKKGPQDLDGPEELHVIILDNGRSGQLGDPIFQDVLNCIRCAACLNVCPVYRNVGGHTYGSVYSGPIGAVLTPLLQQDMKEAGTLAYASSLCGACYEACPVKIPLHDMLVHLRHRKVKMKLTGLPERVAFKAYETMFGNVTLFKLATKAGYYLQKPLVRNGFIKSGPPPLSGWTQSRFMPMLPKQKFRDKWAALQEELAAKAKADSIVGKAPVKADAVGAQARADAIQQKNRKGGGGDGAN</sequence>
<evidence type="ECO:0000313" key="11">
    <source>
        <dbReference type="Proteomes" id="UP000612456"/>
    </source>
</evidence>
<dbReference type="PANTHER" id="PTHR47153:SF2">
    <property type="entry name" value="LACTATE UTILIZATION PROTEIN B"/>
    <property type="match status" value="1"/>
</dbReference>
<dbReference type="Gene3D" id="3.40.50.10420">
    <property type="entry name" value="NagB/RpiA/CoA transferase-like"/>
    <property type="match status" value="1"/>
</dbReference>
<dbReference type="NCBIfam" id="TIGR00273">
    <property type="entry name" value="LutB/LldF family L-lactate oxidation iron-sulfur protein"/>
    <property type="match status" value="1"/>
</dbReference>
<dbReference type="SUPFAM" id="SSF46548">
    <property type="entry name" value="alpha-helical ferredoxin"/>
    <property type="match status" value="1"/>
</dbReference>
<dbReference type="Pfam" id="PF02589">
    <property type="entry name" value="LUD_dom"/>
    <property type="match status" value="1"/>
</dbReference>
<dbReference type="InterPro" id="IPR017896">
    <property type="entry name" value="4Fe4S_Fe-S-bd"/>
</dbReference>
<evidence type="ECO:0000256" key="1">
    <source>
        <dbReference type="ARBA" id="ARBA00022448"/>
    </source>
</evidence>
<reference evidence="10" key="1">
    <citation type="journal article" date="2014" name="Int. J. Syst. Evol. Microbiol.">
        <title>Complete genome sequence of Corynebacterium casei LMG S-19264T (=DSM 44701T), isolated from a smear-ripened cheese.</title>
        <authorList>
            <consortium name="US DOE Joint Genome Institute (JGI-PGF)"/>
            <person name="Walter F."/>
            <person name="Albersmeier A."/>
            <person name="Kalinowski J."/>
            <person name="Ruckert C."/>
        </authorList>
    </citation>
    <scope>NUCLEOTIDE SEQUENCE</scope>
    <source>
        <strain evidence="10">CGMCC 1.15178</strain>
    </source>
</reference>